<name>A0A6A5GZB9_CAERE</name>
<gene>
    <name evidence="2" type="ORF">GCK72_016333</name>
</gene>
<reference evidence="2 3" key="1">
    <citation type="submission" date="2019-12" db="EMBL/GenBank/DDBJ databases">
        <title>Chromosome-level assembly of the Caenorhabditis remanei genome.</title>
        <authorList>
            <person name="Teterina A.A."/>
            <person name="Willis J.H."/>
            <person name="Phillips P.C."/>
        </authorList>
    </citation>
    <scope>NUCLEOTIDE SEQUENCE [LARGE SCALE GENOMIC DNA]</scope>
    <source>
        <strain evidence="2 3">PX506</strain>
        <tissue evidence="2">Whole organism</tissue>
    </source>
</reference>
<feature type="compositionally biased region" description="Acidic residues" evidence="1">
    <location>
        <begin position="143"/>
        <end position="159"/>
    </location>
</feature>
<proteinExistence type="predicted"/>
<evidence type="ECO:0000256" key="1">
    <source>
        <dbReference type="SAM" id="MobiDB-lite"/>
    </source>
</evidence>
<dbReference type="CTD" id="9808374"/>
<sequence length="203" mass="24083">MGLSFSRFQKKHDLEEMKVSKYLLPLVKRNGRRWARCEGTIRGISEELWKLRSVQTALEKKEAKGKGSLVELWEEIAQQTADVACEYQTFLYNNECYLFEMSPYKKRLNQLINLELRKILELVDVGKKEKIRKRKKEEKKEDLEESENTDEEVENEDENNEKKEEEKTGVEKMSDSIGCLEIMMRDFRIEHTAKPFGEEAFYL</sequence>
<dbReference type="RefSeq" id="XP_003096202.2">
    <property type="nucleotide sequence ID" value="XM_003096154.2"/>
</dbReference>
<protein>
    <submittedName>
        <fullName evidence="2">Uncharacterized protein</fullName>
    </submittedName>
</protein>
<evidence type="ECO:0000313" key="3">
    <source>
        <dbReference type="Proteomes" id="UP000483820"/>
    </source>
</evidence>
<accession>A0A6A5GZB9</accession>
<organism evidence="2 3">
    <name type="scientific">Caenorhabditis remanei</name>
    <name type="common">Caenorhabditis vulgaris</name>
    <dbReference type="NCBI Taxonomy" id="31234"/>
    <lineage>
        <taxon>Eukaryota</taxon>
        <taxon>Metazoa</taxon>
        <taxon>Ecdysozoa</taxon>
        <taxon>Nematoda</taxon>
        <taxon>Chromadorea</taxon>
        <taxon>Rhabditida</taxon>
        <taxon>Rhabditina</taxon>
        <taxon>Rhabditomorpha</taxon>
        <taxon>Rhabditoidea</taxon>
        <taxon>Rhabditidae</taxon>
        <taxon>Peloderinae</taxon>
        <taxon>Caenorhabditis</taxon>
    </lineage>
</organism>
<evidence type="ECO:0000313" key="2">
    <source>
        <dbReference type="EMBL" id="KAF1759866.1"/>
    </source>
</evidence>
<dbReference type="GeneID" id="9808374"/>
<dbReference type="Proteomes" id="UP000483820">
    <property type="component" value="Chromosome IV"/>
</dbReference>
<feature type="compositionally biased region" description="Basic and acidic residues" evidence="1">
    <location>
        <begin position="160"/>
        <end position="174"/>
    </location>
</feature>
<feature type="region of interest" description="Disordered" evidence="1">
    <location>
        <begin position="134"/>
        <end position="174"/>
    </location>
</feature>
<dbReference type="AlphaFoldDB" id="A0A6A5GZB9"/>
<comment type="caution">
    <text evidence="2">The sequence shown here is derived from an EMBL/GenBank/DDBJ whole genome shotgun (WGS) entry which is preliminary data.</text>
</comment>
<dbReference type="EMBL" id="WUAV01000004">
    <property type="protein sequence ID" value="KAF1759866.1"/>
    <property type="molecule type" value="Genomic_DNA"/>
</dbReference>
<dbReference type="KEGG" id="crq:GCK72_016333"/>